<dbReference type="AlphaFoldDB" id="A0A2K3M5S3"/>
<gene>
    <name evidence="1" type="ORF">L195_g042212</name>
</gene>
<accession>A0A2K3M5S3</accession>
<evidence type="ECO:0000313" key="1">
    <source>
        <dbReference type="EMBL" id="PNX86135.1"/>
    </source>
</evidence>
<protein>
    <submittedName>
        <fullName evidence="1">Uncharacterized protein</fullName>
    </submittedName>
</protein>
<reference evidence="1 2" key="2">
    <citation type="journal article" date="2017" name="Front. Plant Sci.">
        <title>Gene Classification and Mining of Molecular Markers Useful in Red Clover (Trifolium pratense) Breeding.</title>
        <authorList>
            <person name="Istvanek J."/>
            <person name="Dluhosova J."/>
            <person name="Dluhos P."/>
            <person name="Patkova L."/>
            <person name="Nedelnik J."/>
            <person name="Repkova J."/>
        </authorList>
    </citation>
    <scope>NUCLEOTIDE SEQUENCE [LARGE SCALE GENOMIC DNA]</scope>
    <source>
        <strain evidence="2">cv. Tatra</strain>
        <tissue evidence="1">Young leaves</tissue>
    </source>
</reference>
<sequence>TFAVNTEKKNFILNRILTYGEDEDSLILNNFVVRNSVEEVIGNTNEDYTAEVLHEIITIASLLPAE</sequence>
<dbReference type="Proteomes" id="UP000236291">
    <property type="component" value="Unassembled WGS sequence"/>
</dbReference>
<name>A0A2K3M5S3_TRIPR</name>
<reference evidence="1 2" key="1">
    <citation type="journal article" date="2014" name="Am. J. Bot.">
        <title>Genome assembly and annotation for red clover (Trifolium pratense; Fabaceae).</title>
        <authorList>
            <person name="Istvanek J."/>
            <person name="Jaros M."/>
            <person name="Krenek A."/>
            <person name="Repkova J."/>
        </authorList>
    </citation>
    <scope>NUCLEOTIDE SEQUENCE [LARGE SCALE GENOMIC DNA]</scope>
    <source>
        <strain evidence="2">cv. Tatra</strain>
        <tissue evidence="1">Young leaves</tissue>
    </source>
</reference>
<dbReference type="EMBL" id="ASHM01050417">
    <property type="protein sequence ID" value="PNX86135.1"/>
    <property type="molecule type" value="Genomic_DNA"/>
</dbReference>
<feature type="non-terminal residue" evidence="1">
    <location>
        <position position="1"/>
    </location>
</feature>
<proteinExistence type="predicted"/>
<evidence type="ECO:0000313" key="2">
    <source>
        <dbReference type="Proteomes" id="UP000236291"/>
    </source>
</evidence>
<organism evidence="1 2">
    <name type="scientific">Trifolium pratense</name>
    <name type="common">Red clover</name>
    <dbReference type="NCBI Taxonomy" id="57577"/>
    <lineage>
        <taxon>Eukaryota</taxon>
        <taxon>Viridiplantae</taxon>
        <taxon>Streptophyta</taxon>
        <taxon>Embryophyta</taxon>
        <taxon>Tracheophyta</taxon>
        <taxon>Spermatophyta</taxon>
        <taxon>Magnoliopsida</taxon>
        <taxon>eudicotyledons</taxon>
        <taxon>Gunneridae</taxon>
        <taxon>Pentapetalae</taxon>
        <taxon>rosids</taxon>
        <taxon>fabids</taxon>
        <taxon>Fabales</taxon>
        <taxon>Fabaceae</taxon>
        <taxon>Papilionoideae</taxon>
        <taxon>50 kb inversion clade</taxon>
        <taxon>NPAAA clade</taxon>
        <taxon>Hologalegina</taxon>
        <taxon>IRL clade</taxon>
        <taxon>Trifolieae</taxon>
        <taxon>Trifolium</taxon>
    </lineage>
</organism>
<comment type="caution">
    <text evidence="1">The sequence shown here is derived from an EMBL/GenBank/DDBJ whole genome shotgun (WGS) entry which is preliminary data.</text>
</comment>